<evidence type="ECO:0000313" key="1">
    <source>
        <dbReference type="EMBL" id="SMC54087.1"/>
    </source>
</evidence>
<evidence type="ECO:0000313" key="2">
    <source>
        <dbReference type="Proteomes" id="UP000192756"/>
    </source>
</evidence>
<reference evidence="2" key="1">
    <citation type="submission" date="2017-04" db="EMBL/GenBank/DDBJ databases">
        <authorList>
            <person name="Varghese N."/>
            <person name="Submissions S."/>
        </authorList>
    </citation>
    <scope>NUCLEOTIDE SEQUENCE [LARGE SCALE GENOMIC DNA]</scope>
    <source>
        <strain evidence="2">DSM 12126</strain>
    </source>
</reference>
<dbReference type="InterPro" id="IPR046233">
    <property type="entry name" value="DUF6266"/>
</dbReference>
<gene>
    <name evidence="1" type="ORF">SAMN04488524_1129</name>
</gene>
<dbReference type="RefSeq" id="WP_084239592.1">
    <property type="nucleotide sequence ID" value="NZ_FWXT01000001.1"/>
</dbReference>
<dbReference type="OrthoDB" id="665435at2"/>
<dbReference type="AlphaFoldDB" id="A0A1W2A083"/>
<dbReference type="STRING" id="151894.SAMN04488524_1129"/>
<accession>A0A1W2A083</accession>
<dbReference type="Proteomes" id="UP000192756">
    <property type="component" value="Unassembled WGS sequence"/>
</dbReference>
<dbReference type="Pfam" id="PF19781">
    <property type="entry name" value="DUF6266"/>
    <property type="match status" value="1"/>
</dbReference>
<sequence length="224" mass="24666">MARYKNGINGPVSGKIGNVVGGSWRGIDYLRSLPDTSNKTFSEKQKNQHFLMGLVSSWLKPLKLIVEKGYQAIMSGKTPMNACVSYHMKNAVEGNSPLEYMIDFAKVILSRGELLIPLIREVLSLIDAVLHIKWENASASIFNNEDDKATIVVYNPAKKAFVSFEDVAQRADKEVMLRLPAGYAGDTVHCWQHFVNANGNMVSTSVYLGELLVVGQGSAGPIFK</sequence>
<dbReference type="EMBL" id="FWXT01000001">
    <property type="protein sequence ID" value="SMC54087.1"/>
    <property type="molecule type" value="Genomic_DNA"/>
</dbReference>
<keyword evidence="2" id="KW-1185">Reference proteome</keyword>
<organism evidence="1 2">
    <name type="scientific">Pedobacter africanus</name>
    <dbReference type="NCBI Taxonomy" id="151894"/>
    <lineage>
        <taxon>Bacteria</taxon>
        <taxon>Pseudomonadati</taxon>
        <taxon>Bacteroidota</taxon>
        <taxon>Sphingobacteriia</taxon>
        <taxon>Sphingobacteriales</taxon>
        <taxon>Sphingobacteriaceae</taxon>
        <taxon>Pedobacter</taxon>
    </lineage>
</organism>
<proteinExistence type="predicted"/>
<name>A0A1W2A083_9SPHI</name>
<protein>
    <submittedName>
        <fullName evidence="1">Uncharacterized protein</fullName>
    </submittedName>
</protein>